<evidence type="ECO:0000256" key="1">
    <source>
        <dbReference type="SAM" id="MobiDB-lite"/>
    </source>
</evidence>
<organism evidence="2">
    <name type="scientific">Bactrocera latifrons</name>
    <name type="common">Malaysian fruit fly</name>
    <name type="synonym">Chaetodacus latifrons</name>
    <dbReference type="NCBI Taxonomy" id="174628"/>
    <lineage>
        <taxon>Eukaryota</taxon>
        <taxon>Metazoa</taxon>
        <taxon>Ecdysozoa</taxon>
        <taxon>Arthropoda</taxon>
        <taxon>Hexapoda</taxon>
        <taxon>Insecta</taxon>
        <taxon>Pterygota</taxon>
        <taxon>Neoptera</taxon>
        <taxon>Endopterygota</taxon>
        <taxon>Diptera</taxon>
        <taxon>Brachycera</taxon>
        <taxon>Muscomorpha</taxon>
        <taxon>Tephritoidea</taxon>
        <taxon>Tephritidae</taxon>
        <taxon>Bactrocera</taxon>
        <taxon>Bactrocera</taxon>
    </lineage>
</organism>
<reference evidence="2" key="1">
    <citation type="submission" date="2015-06" db="EMBL/GenBank/DDBJ databases">
        <authorList>
            <person name="Hoefler B.C."/>
            <person name="Straight P.D."/>
        </authorList>
    </citation>
    <scope>NUCLEOTIDE SEQUENCE</scope>
</reference>
<feature type="compositionally biased region" description="Polar residues" evidence="1">
    <location>
        <begin position="36"/>
        <end position="67"/>
    </location>
</feature>
<proteinExistence type="predicted"/>
<sequence>KSGSANGVNNGKSNNNNNNNNTTRENNNVCGKHISNGKTNWNAKGVQSNPSGHRDSTGNGLNAQAQPQKVYHNARCARHHKPHHNHSHNNSNNNNSSNSTNSIANGNNN</sequence>
<protein>
    <submittedName>
        <fullName evidence="2">Uncharacterized protein</fullName>
    </submittedName>
</protein>
<accession>A0A0K8VM57</accession>
<name>A0A0K8VM57_BACLA</name>
<feature type="region of interest" description="Disordered" evidence="1">
    <location>
        <begin position="1"/>
        <end position="109"/>
    </location>
</feature>
<feature type="compositionally biased region" description="Low complexity" evidence="1">
    <location>
        <begin position="1"/>
        <end position="29"/>
    </location>
</feature>
<feature type="non-terminal residue" evidence="2">
    <location>
        <position position="1"/>
    </location>
</feature>
<feature type="compositionally biased region" description="Low complexity" evidence="1">
    <location>
        <begin position="88"/>
        <end position="109"/>
    </location>
</feature>
<dbReference type="AlphaFoldDB" id="A0A0K8VM57"/>
<dbReference type="EMBL" id="GDHF01012355">
    <property type="protein sequence ID" value="JAI39959.1"/>
    <property type="molecule type" value="Transcribed_RNA"/>
</dbReference>
<dbReference type="OrthoDB" id="5985572at2759"/>
<gene>
    <name evidence="2" type="ORF">c0_g1_i1</name>
</gene>
<feature type="non-terminal residue" evidence="2">
    <location>
        <position position="109"/>
    </location>
</feature>
<feature type="compositionally biased region" description="Basic residues" evidence="1">
    <location>
        <begin position="75"/>
        <end position="87"/>
    </location>
</feature>
<evidence type="ECO:0000313" key="2">
    <source>
        <dbReference type="EMBL" id="JAI39959.1"/>
    </source>
</evidence>